<evidence type="ECO:0000313" key="2">
    <source>
        <dbReference type="EMBL" id="KKS38645.1"/>
    </source>
</evidence>
<dbReference type="Gene3D" id="3.30.700.10">
    <property type="entry name" value="Glycoprotein, Type 4 Pilin"/>
    <property type="match status" value="1"/>
</dbReference>
<keyword evidence="1" id="KW-1133">Transmembrane helix</keyword>
<sequence length="182" mass="19598">MKLPHPADKGFTLVELMIVVSILAIVSGIVIPSFSSYTRNQTLKQAQENLKSDLRSLQNRALTGTGSDSILNGVPARYWAVSYSSTTGYNTAYSFYLTSSGTCLTTDPGTSLQQTTELPVNVSISSSGVHCLLFSMEDGSVLERIGAVMTPIPNTTIRLFHTSSTVSKDIFINRAGLIKNAN</sequence>
<dbReference type="PROSITE" id="PS00409">
    <property type="entry name" value="PROKAR_NTER_METHYL"/>
    <property type="match status" value="1"/>
</dbReference>
<dbReference type="SUPFAM" id="SSF54523">
    <property type="entry name" value="Pili subunits"/>
    <property type="match status" value="1"/>
</dbReference>
<organism evidence="2 3">
    <name type="scientific">candidate division WWE3 bacterium GW2011_GWF1_42_14</name>
    <dbReference type="NCBI Taxonomy" id="1619138"/>
    <lineage>
        <taxon>Bacteria</taxon>
        <taxon>Katanobacteria</taxon>
    </lineage>
</organism>
<protein>
    <recommendedName>
        <fullName evidence="4">Prepilin-type N-terminal cleavage/methylation domain-containing protein</fullName>
    </recommendedName>
</protein>
<dbReference type="NCBIfam" id="TIGR02532">
    <property type="entry name" value="IV_pilin_GFxxxE"/>
    <property type="match status" value="1"/>
</dbReference>
<dbReference type="EMBL" id="LCCU01000006">
    <property type="protein sequence ID" value="KKS38645.1"/>
    <property type="molecule type" value="Genomic_DNA"/>
</dbReference>
<comment type="caution">
    <text evidence="2">The sequence shown here is derived from an EMBL/GenBank/DDBJ whole genome shotgun (WGS) entry which is preliminary data.</text>
</comment>
<dbReference type="Proteomes" id="UP000033847">
    <property type="component" value="Unassembled WGS sequence"/>
</dbReference>
<proteinExistence type="predicted"/>
<reference evidence="2 3" key="1">
    <citation type="journal article" date="2015" name="Nature">
        <title>rRNA introns, odd ribosomes, and small enigmatic genomes across a large radiation of phyla.</title>
        <authorList>
            <person name="Brown C.T."/>
            <person name="Hug L.A."/>
            <person name="Thomas B.C."/>
            <person name="Sharon I."/>
            <person name="Castelle C.J."/>
            <person name="Singh A."/>
            <person name="Wilkins M.J."/>
            <person name="Williams K.H."/>
            <person name="Banfield J.F."/>
        </authorList>
    </citation>
    <scope>NUCLEOTIDE SEQUENCE [LARGE SCALE GENOMIC DNA]</scope>
</reference>
<name>A0A0G0YPP8_UNCKA</name>
<dbReference type="InterPro" id="IPR045584">
    <property type="entry name" value="Pilin-like"/>
</dbReference>
<keyword evidence="1" id="KW-0472">Membrane</keyword>
<gene>
    <name evidence="2" type="ORF">UV00_C0006G0043</name>
</gene>
<feature type="transmembrane region" description="Helical" evidence="1">
    <location>
        <begin position="12"/>
        <end position="34"/>
    </location>
</feature>
<dbReference type="Pfam" id="PF07963">
    <property type="entry name" value="N_methyl"/>
    <property type="match status" value="1"/>
</dbReference>
<evidence type="ECO:0000313" key="3">
    <source>
        <dbReference type="Proteomes" id="UP000033847"/>
    </source>
</evidence>
<dbReference type="AlphaFoldDB" id="A0A0G0YPP8"/>
<evidence type="ECO:0000256" key="1">
    <source>
        <dbReference type="SAM" id="Phobius"/>
    </source>
</evidence>
<dbReference type="PANTHER" id="PTHR30093">
    <property type="entry name" value="GENERAL SECRETION PATHWAY PROTEIN G"/>
    <property type="match status" value="1"/>
</dbReference>
<accession>A0A0G0YPP8</accession>
<dbReference type="InterPro" id="IPR012902">
    <property type="entry name" value="N_methyl_site"/>
</dbReference>
<evidence type="ECO:0008006" key="4">
    <source>
        <dbReference type="Google" id="ProtNLM"/>
    </source>
</evidence>
<keyword evidence="1" id="KW-0812">Transmembrane</keyword>